<dbReference type="CDD" id="cd06260">
    <property type="entry name" value="DUF820-like"/>
    <property type="match status" value="1"/>
</dbReference>
<dbReference type="InterPro" id="IPR011335">
    <property type="entry name" value="Restrct_endonuc-II-like"/>
</dbReference>
<comment type="caution">
    <text evidence="2">The sequence shown here is derived from an EMBL/GenBank/DDBJ whole genome shotgun (WGS) entry which is preliminary data.</text>
</comment>
<dbReference type="SUPFAM" id="SSF52980">
    <property type="entry name" value="Restriction endonuclease-like"/>
    <property type="match status" value="1"/>
</dbReference>
<feature type="domain" description="Putative restriction endonuclease" evidence="1">
    <location>
        <begin position="16"/>
        <end position="185"/>
    </location>
</feature>
<evidence type="ECO:0000313" key="2">
    <source>
        <dbReference type="EMBL" id="TDC95086.1"/>
    </source>
</evidence>
<name>A0A4R4UWW3_9PSEU</name>
<proteinExistence type="predicted"/>
<evidence type="ECO:0000313" key="3">
    <source>
        <dbReference type="Proteomes" id="UP000294744"/>
    </source>
</evidence>
<keyword evidence="2" id="KW-0378">Hydrolase</keyword>
<dbReference type="AlphaFoldDB" id="A0A4R4UWW3"/>
<dbReference type="Gene3D" id="3.90.1570.10">
    <property type="entry name" value="tt1808, chain A"/>
    <property type="match status" value="1"/>
</dbReference>
<gene>
    <name evidence="2" type="ORF">E1161_05490</name>
</gene>
<sequence length="196" mass="21264">MTALVQHELGPFTIADWHALPAREDGSRLELIEGNWLVTPPPSGYHQWAEKRIIAAFDRAIERAGRADELFAVSGVGVEISTTYRSALIPDFVVLDRPPAGNTFQAANVLLIGEIWSPGNTHTEQQEKFHACERAGVPHFWSVAQDVGGPCELAAYSLDNGRYALVATAARGQGAVRLEAAPTPLSLDIDIDALRL</sequence>
<dbReference type="GO" id="GO:0004519">
    <property type="term" value="F:endonuclease activity"/>
    <property type="evidence" value="ECO:0007669"/>
    <property type="project" value="UniProtKB-KW"/>
</dbReference>
<dbReference type="RefSeq" id="WP_132620223.1">
    <property type="nucleotide sequence ID" value="NZ_SMKV01000005.1"/>
</dbReference>
<keyword evidence="3" id="KW-1185">Reference proteome</keyword>
<dbReference type="Pfam" id="PF05685">
    <property type="entry name" value="Uma2"/>
    <property type="match status" value="1"/>
</dbReference>
<dbReference type="EMBL" id="SMKV01000005">
    <property type="protein sequence ID" value="TDC95086.1"/>
    <property type="molecule type" value="Genomic_DNA"/>
</dbReference>
<organism evidence="2 3">
    <name type="scientific">Saccharopolyspora aridisoli</name>
    <dbReference type="NCBI Taxonomy" id="2530385"/>
    <lineage>
        <taxon>Bacteria</taxon>
        <taxon>Bacillati</taxon>
        <taxon>Actinomycetota</taxon>
        <taxon>Actinomycetes</taxon>
        <taxon>Pseudonocardiales</taxon>
        <taxon>Pseudonocardiaceae</taxon>
        <taxon>Saccharopolyspora</taxon>
    </lineage>
</organism>
<protein>
    <submittedName>
        <fullName evidence="2">Uma2 family endonuclease</fullName>
    </submittedName>
</protein>
<dbReference type="OrthoDB" id="9799703at2"/>
<dbReference type="InterPro" id="IPR012296">
    <property type="entry name" value="Nuclease_put_TT1808"/>
</dbReference>
<accession>A0A4R4UWW3</accession>
<keyword evidence="2" id="KW-0255">Endonuclease</keyword>
<evidence type="ECO:0000259" key="1">
    <source>
        <dbReference type="Pfam" id="PF05685"/>
    </source>
</evidence>
<reference evidence="2 3" key="1">
    <citation type="submission" date="2019-03" db="EMBL/GenBank/DDBJ databases">
        <title>Draft genome sequences of novel Actinobacteria.</title>
        <authorList>
            <person name="Sahin N."/>
            <person name="Ay H."/>
            <person name="Saygin H."/>
        </authorList>
    </citation>
    <scope>NUCLEOTIDE SEQUENCE [LARGE SCALE GENOMIC DNA]</scope>
    <source>
        <strain evidence="2 3">16K404</strain>
    </source>
</reference>
<keyword evidence="2" id="KW-0540">Nuclease</keyword>
<dbReference type="Proteomes" id="UP000294744">
    <property type="component" value="Unassembled WGS sequence"/>
</dbReference>
<dbReference type="InterPro" id="IPR008538">
    <property type="entry name" value="Uma2"/>
</dbReference>